<keyword evidence="3" id="KW-1185">Reference proteome</keyword>
<dbReference type="EMBL" id="CP017634">
    <property type="protein sequence ID" value="ATW27848.1"/>
    <property type="molecule type" value="Genomic_DNA"/>
</dbReference>
<protein>
    <recommendedName>
        <fullName evidence="1">Methyltransferase domain-containing protein</fullName>
    </recommendedName>
</protein>
<dbReference type="AlphaFoldDB" id="A0A3G1KZM2"/>
<accession>A0A3G1KZM2</accession>
<dbReference type="InterPro" id="IPR041698">
    <property type="entry name" value="Methyltransf_25"/>
</dbReference>
<dbReference type="CDD" id="cd02440">
    <property type="entry name" value="AdoMet_MTases"/>
    <property type="match status" value="1"/>
</dbReference>
<dbReference type="OrthoDB" id="9800454at2"/>
<reference evidence="2 3" key="1">
    <citation type="submission" date="2016-10" db="EMBL/GenBank/DDBJ databases">
        <title>Complete Genome Sequence of Peptococcaceae strain DCMF.</title>
        <authorList>
            <person name="Edwards R.J."/>
            <person name="Holland S.I."/>
            <person name="Deshpande N.P."/>
            <person name="Wong Y.K."/>
            <person name="Ertan H."/>
            <person name="Manefield M."/>
            <person name="Russell T.L."/>
            <person name="Lee M.J."/>
        </authorList>
    </citation>
    <scope>NUCLEOTIDE SEQUENCE [LARGE SCALE GENOMIC DNA]</scope>
    <source>
        <strain evidence="2 3">DCMF</strain>
    </source>
</reference>
<dbReference type="Proteomes" id="UP000323521">
    <property type="component" value="Chromosome"/>
</dbReference>
<dbReference type="Pfam" id="PF13649">
    <property type="entry name" value="Methyltransf_25"/>
    <property type="match status" value="1"/>
</dbReference>
<dbReference type="InterPro" id="IPR029063">
    <property type="entry name" value="SAM-dependent_MTases_sf"/>
</dbReference>
<evidence type="ECO:0000313" key="3">
    <source>
        <dbReference type="Proteomes" id="UP000323521"/>
    </source>
</evidence>
<dbReference type="RefSeq" id="WP_148137233.1">
    <property type="nucleotide sequence ID" value="NZ_CP017634.1"/>
</dbReference>
<dbReference type="Gene3D" id="3.40.50.150">
    <property type="entry name" value="Vaccinia Virus protein VP39"/>
    <property type="match status" value="1"/>
</dbReference>
<evidence type="ECO:0000313" key="2">
    <source>
        <dbReference type="EMBL" id="ATW27848.1"/>
    </source>
</evidence>
<evidence type="ECO:0000259" key="1">
    <source>
        <dbReference type="Pfam" id="PF13649"/>
    </source>
</evidence>
<gene>
    <name evidence="2" type="ORF">DCMF_26600</name>
</gene>
<name>A0A3G1KZM2_FORW1</name>
<proteinExistence type="predicted"/>
<dbReference type="SUPFAM" id="SSF53335">
    <property type="entry name" value="S-adenosyl-L-methionine-dependent methyltransferases"/>
    <property type="match status" value="1"/>
</dbReference>
<dbReference type="KEGG" id="fwa:DCMF_26600"/>
<feature type="domain" description="Methyltransferase" evidence="1">
    <location>
        <begin position="136"/>
        <end position="234"/>
    </location>
</feature>
<organism evidence="2 3">
    <name type="scientific">Formimonas warabiya</name>
    <dbReference type="NCBI Taxonomy" id="1761012"/>
    <lineage>
        <taxon>Bacteria</taxon>
        <taxon>Bacillati</taxon>
        <taxon>Bacillota</taxon>
        <taxon>Clostridia</taxon>
        <taxon>Eubacteriales</taxon>
        <taxon>Peptococcaceae</taxon>
        <taxon>Candidatus Formimonas</taxon>
    </lineage>
</organism>
<sequence>MLFLSSAESAEWRRLGDIVIRGQSLPADFKDFIRPNLLPVFHFYIGTVLAAAGAGNKGMEWIESGVMAETEGLFSNAFLSGFLKRHDGKLVMPVVVFSDPRPYVHFTTVPVIKESRKKFFHCCGETLPVFKHPLRIMDIGCGNGALVADLLVYLKSIGKIDEVAEVLLIDPFPAMIELAQETVSRFLPPSAIKTEIGRFESVVERIDSHYDIALSSLAYHHMPLEQKEAHLKKLKPRIDHFILFELDANNDTPELYSPELALSVYQSYGRMIDYVFAHDAPVDVALSCVDCFLMPEAVSLLSQPRGERTEYHMLRTQWIRLLENTLGPEFCCLGDTTCFGDEYMNLFTLHYGK</sequence>